<dbReference type="Pfam" id="PF03442">
    <property type="entry name" value="CBM_X2"/>
    <property type="match status" value="2"/>
</dbReference>
<dbReference type="InterPro" id="IPR005102">
    <property type="entry name" value="Carbo-bd_X2"/>
</dbReference>
<comment type="caution">
    <text evidence="12">The sequence shown here is derived from an EMBL/GenBank/DDBJ whole genome shotgun (WGS) entry which is preliminary data.</text>
</comment>
<dbReference type="InterPro" id="IPR000421">
    <property type="entry name" value="FA58C"/>
</dbReference>
<dbReference type="SUPFAM" id="SSF63446">
    <property type="entry name" value="Type I dockerin domain"/>
    <property type="match status" value="1"/>
</dbReference>
<dbReference type="InterPro" id="IPR013783">
    <property type="entry name" value="Ig-like_fold"/>
</dbReference>
<dbReference type="SUPFAM" id="SSF81296">
    <property type="entry name" value="E set domains"/>
    <property type="match status" value="2"/>
</dbReference>
<evidence type="ECO:0000256" key="9">
    <source>
        <dbReference type="SAM" id="SignalP"/>
    </source>
</evidence>
<dbReference type="InterPro" id="IPR036439">
    <property type="entry name" value="Dockerin_dom_sf"/>
</dbReference>
<dbReference type="PROSITE" id="PS51766">
    <property type="entry name" value="DOCKERIN"/>
    <property type="match status" value="1"/>
</dbReference>
<reference evidence="12" key="2">
    <citation type="submission" date="2011-01" db="EMBL/GenBank/DDBJ databases">
        <title>The Non-contiguous Finished genome of Clostridium papyrosolvens.</title>
        <authorList>
            <person name="Lucas S."/>
            <person name="Copeland A."/>
            <person name="Lapidus A."/>
            <person name="Cheng J.-F."/>
            <person name="Goodwin L."/>
            <person name="Pitluck S."/>
            <person name="Misra M."/>
            <person name="Chertkov O."/>
            <person name="Detter J.C."/>
            <person name="Han C."/>
            <person name="Tapia R."/>
            <person name="Land M."/>
            <person name="Hauser L."/>
            <person name="Kyrpides N."/>
            <person name="Ivanova N."/>
            <person name="Pagani I."/>
            <person name="Mouttaki H."/>
            <person name="He Z."/>
            <person name="Zhou J."/>
            <person name="Hemme C.L."/>
            <person name="Woyke T."/>
        </authorList>
    </citation>
    <scope>NUCLEOTIDE SEQUENCE [LARGE SCALE GENOMIC DNA]</scope>
    <source>
        <strain evidence="12">DSM 2782</strain>
    </source>
</reference>
<feature type="chain" id="PRO_5003276042" description="cellulase" evidence="9">
    <location>
        <begin position="24"/>
        <end position="732"/>
    </location>
</feature>
<feature type="domain" description="F5/8 type C" evidence="10">
    <location>
        <begin position="332"/>
        <end position="469"/>
    </location>
</feature>
<dbReference type="InterPro" id="IPR002105">
    <property type="entry name" value="Dockerin_1_rpt"/>
</dbReference>
<comment type="catalytic activity">
    <reaction evidence="1">
        <text>Endohydrolysis of (1-&gt;4)-beta-D-glucosidic linkages in cellulose, lichenin and cereal beta-D-glucans.</text>
        <dbReference type="EC" id="3.2.1.4"/>
    </reaction>
</comment>
<evidence type="ECO:0000256" key="6">
    <source>
        <dbReference type="ARBA" id="ARBA00023277"/>
    </source>
</evidence>
<sequence length="732" mass="80974">MNKIYLIVSLLAAMFIFPITANAATDSTHPGFRVDGRFLYDNTGEKVILYGVNKMCIWTDKDGVPSFSEIAKTGANCVRITWGIDGSAEDLDTVIRNCRAEHMIPIIELHDATGDWSKLPALVNYWVRPDVVNVLKKHEKYLLVNIGNEVGQSVTETAFKTDYEAAVNKMREAGIHVPLIIDASSYGQDINILQACGPYLISADPDKNLMFSVHMWWPYMWGNTDQKVIDEIAESVDINLPLLVGEFGHKWDETENGKIPYQTIMEQCYKNQIGYLPWEWGPGNNPQTFLDMTSDSTFATLNDYGKEVMLTNKYSVKNIAKRPASMLSNLPPVLPKEPLPYGNLAYKKPVKATSVENTQNNESNVTDGDLETRWASQVSDPNWISVDLGEKKEINRLIICWEAAYAAQYKIQVSDDENTWTDVITQYNGTGKTEDIKLSCSGRYLRIYGMQRANYQWPYSIWEIGVYGPESELSSEISPAVAVFDKNPANAADIAVTLDSKSNTLNAVLNGPSVKLVEGQDYILENNTNLIIKKEFLLGLPSGTTKLIFDYSNGVDPVLAIAVGDTTPGGSDPSPIISPTTVKYDRTSSTDLKITMSPNGTTLNAIMNGSAALVPDVDYTITGDTVTIKRSYLAAQTSDSLNLTFDFSGNGIDPVLEITFLKNTTYGDANMDGAIDSIDYAILKQHLLGLKTLDHDILHFLDLNLDGATDSIDLSILKQYLLGKITDLPVTK</sequence>
<dbReference type="InterPro" id="IPR016134">
    <property type="entry name" value="Dockerin_dom"/>
</dbReference>
<gene>
    <name evidence="12" type="ORF">Cpap_2048</name>
</gene>
<dbReference type="EMBL" id="ACXX02000008">
    <property type="protein sequence ID" value="EGD47465.1"/>
    <property type="molecule type" value="Genomic_DNA"/>
</dbReference>
<dbReference type="GO" id="GO:0030245">
    <property type="term" value="P:cellulose catabolic process"/>
    <property type="evidence" value="ECO:0007669"/>
    <property type="project" value="UniProtKB-KW"/>
</dbReference>
<evidence type="ECO:0000259" key="10">
    <source>
        <dbReference type="PROSITE" id="PS50022"/>
    </source>
</evidence>
<evidence type="ECO:0000256" key="1">
    <source>
        <dbReference type="ARBA" id="ARBA00000966"/>
    </source>
</evidence>
<dbReference type="Gene3D" id="1.10.1330.10">
    <property type="entry name" value="Dockerin domain"/>
    <property type="match status" value="1"/>
</dbReference>
<protein>
    <recommendedName>
        <fullName evidence="2">cellulase</fullName>
        <ecNumber evidence="2">3.2.1.4</ecNumber>
    </recommendedName>
</protein>
<dbReference type="STRING" id="588581.Cpap_2048"/>
<dbReference type="Gene3D" id="2.60.120.260">
    <property type="entry name" value="Galactose-binding domain-like"/>
    <property type="match status" value="1"/>
</dbReference>
<dbReference type="Gene3D" id="3.20.20.80">
    <property type="entry name" value="Glycosidases"/>
    <property type="match status" value="1"/>
</dbReference>
<evidence type="ECO:0000313" key="12">
    <source>
        <dbReference type="EMBL" id="EGD47465.1"/>
    </source>
</evidence>
<keyword evidence="5" id="KW-0136">Cellulose degradation</keyword>
<keyword evidence="8" id="KW-0624">Polysaccharide degradation</keyword>
<dbReference type="CDD" id="cd14256">
    <property type="entry name" value="Dockerin_I"/>
    <property type="match status" value="1"/>
</dbReference>
<dbReference type="AlphaFoldDB" id="F1TE19"/>
<organism evidence="12 13">
    <name type="scientific">Ruminiclostridium papyrosolvens DSM 2782</name>
    <dbReference type="NCBI Taxonomy" id="588581"/>
    <lineage>
        <taxon>Bacteria</taxon>
        <taxon>Bacillati</taxon>
        <taxon>Bacillota</taxon>
        <taxon>Clostridia</taxon>
        <taxon>Eubacteriales</taxon>
        <taxon>Oscillospiraceae</taxon>
        <taxon>Ruminiclostridium</taxon>
    </lineage>
</organism>
<evidence type="ECO:0000256" key="2">
    <source>
        <dbReference type="ARBA" id="ARBA00012601"/>
    </source>
</evidence>
<dbReference type="PROSITE" id="PS50022">
    <property type="entry name" value="FA58C_3"/>
    <property type="match status" value="1"/>
</dbReference>
<evidence type="ECO:0000256" key="7">
    <source>
        <dbReference type="ARBA" id="ARBA00023295"/>
    </source>
</evidence>
<dbReference type="eggNOG" id="COG5492">
    <property type="taxonomic scope" value="Bacteria"/>
</dbReference>
<keyword evidence="7" id="KW-0326">Glycosidase</keyword>
<keyword evidence="6" id="KW-0119">Carbohydrate metabolism</keyword>
<dbReference type="InterPro" id="IPR017853">
    <property type="entry name" value="GH"/>
</dbReference>
<feature type="signal peptide" evidence="9">
    <location>
        <begin position="1"/>
        <end position="23"/>
    </location>
</feature>
<dbReference type="OrthoDB" id="220114at2"/>
<dbReference type="GO" id="GO:0008810">
    <property type="term" value="F:cellulase activity"/>
    <property type="evidence" value="ECO:0007669"/>
    <property type="project" value="UniProtKB-EC"/>
</dbReference>
<dbReference type="Proteomes" id="UP000003860">
    <property type="component" value="Unassembled WGS sequence"/>
</dbReference>
<dbReference type="eggNOG" id="COG2730">
    <property type="taxonomic scope" value="Bacteria"/>
</dbReference>
<keyword evidence="4" id="KW-0378">Hydrolase</keyword>
<dbReference type="EC" id="3.2.1.4" evidence="2"/>
<dbReference type="eggNOG" id="COG3525">
    <property type="taxonomic scope" value="Bacteria"/>
</dbReference>
<evidence type="ECO:0000259" key="11">
    <source>
        <dbReference type="PROSITE" id="PS51766"/>
    </source>
</evidence>
<dbReference type="InterPro" id="IPR008979">
    <property type="entry name" value="Galactose-bd-like_sf"/>
</dbReference>
<reference evidence="12" key="1">
    <citation type="submission" date="2009-07" db="EMBL/GenBank/DDBJ databases">
        <authorList>
            <consortium name="US DOE Joint Genome Institute (JGI-PGF)"/>
            <person name="Lucas S."/>
            <person name="Copeland A."/>
            <person name="Lapidus A."/>
            <person name="Glavina del Rio T."/>
            <person name="Tice H."/>
            <person name="Bruce D."/>
            <person name="Goodwin L."/>
            <person name="Pitluck S."/>
            <person name="Larimer F."/>
            <person name="Land M.L."/>
            <person name="Mouttaki H."/>
            <person name="He Z."/>
            <person name="Zhou J."/>
            <person name="Hemme C.L."/>
        </authorList>
    </citation>
    <scope>NUCLEOTIDE SEQUENCE [LARGE SCALE GENOMIC DNA]</scope>
    <source>
        <strain evidence="12">DSM 2782</strain>
    </source>
</reference>
<dbReference type="RefSeq" id="WP_004619976.1">
    <property type="nucleotide sequence ID" value="NZ_ACXX02000008.1"/>
</dbReference>
<evidence type="ECO:0000256" key="4">
    <source>
        <dbReference type="ARBA" id="ARBA00022801"/>
    </source>
</evidence>
<dbReference type="SUPFAM" id="SSF51445">
    <property type="entry name" value="(Trans)glycosidases"/>
    <property type="match status" value="1"/>
</dbReference>
<dbReference type="SUPFAM" id="SSF49785">
    <property type="entry name" value="Galactose-binding domain-like"/>
    <property type="match status" value="1"/>
</dbReference>
<dbReference type="Pfam" id="PF00754">
    <property type="entry name" value="F5_F8_type_C"/>
    <property type="match status" value="1"/>
</dbReference>
<dbReference type="InterPro" id="IPR014756">
    <property type="entry name" value="Ig_E-set"/>
</dbReference>
<accession>F1TE19</accession>
<feature type="domain" description="Dockerin" evidence="11">
    <location>
        <begin position="662"/>
        <end position="730"/>
    </location>
</feature>
<evidence type="ECO:0000256" key="3">
    <source>
        <dbReference type="ARBA" id="ARBA00022729"/>
    </source>
</evidence>
<dbReference type="Gene3D" id="2.60.40.10">
    <property type="entry name" value="Immunoglobulins"/>
    <property type="match status" value="2"/>
</dbReference>
<name>F1TE19_9FIRM</name>
<keyword evidence="3 9" id="KW-0732">Signal</keyword>
<evidence type="ECO:0000256" key="5">
    <source>
        <dbReference type="ARBA" id="ARBA00023001"/>
    </source>
</evidence>
<evidence type="ECO:0000313" key="13">
    <source>
        <dbReference type="Proteomes" id="UP000003860"/>
    </source>
</evidence>
<evidence type="ECO:0000256" key="8">
    <source>
        <dbReference type="ARBA" id="ARBA00023326"/>
    </source>
</evidence>
<dbReference type="Pfam" id="PF00404">
    <property type="entry name" value="Dockerin_1"/>
    <property type="match status" value="1"/>
</dbReference>
<proteinExistence type="predicted"/>
<keyword evidence="13" id="KW-1185">Reference proteome</keyword>